<dbReference type="EMBL" id="JAHYBZ010000001">
    <property type="protein sequence ID" value="MBW6396404.1"/>
    <property type="molecule type" value="Genomic_DNA"/>
</dbReference>
<protein>
    <recommendedName>
        <fullName evidence="4">YrhK domain-containing protein</fullName>
    </recommendedName>
</protein>
<dbReference type="RefSeq" id="WP_219760785.1">
    <property type="nucleotide sequence ID" value="NZ_JAHYBZ010000001.1"/>
</dbReference>
<keyword evidence="1" id="KW-0812">Transmembrane</keyword>
<evidence type="ECO:0008006" key="4">
    <source>
        <dbReference type="Google" id="ProtNLM"/>
    </source>
</evidence>
<evidence type="ECO:0000256" key="1">
    <source>
        <dbReference type="SAM" id="Phobius"/>
    </source>
</evidence>
<sequence length="285" mass="31426">MTDRTVQGGGMHMRIEGPWPFITHRSYVVAGRHIEWLAREHRKGLRFAARALDAGTPPFWQGSRYNWSIGAIFAVGAFLFMLGSVMSLIPAGPSQPSAFWTNIVFFLGSIPFTIAAYLQHFQAANARAFTVDPVTPHTRHLSLIGWHPRSAGWLSTFTQFVGTVAFNASTFNAVVAPPTWYVQDVTVWAPDVVGSVLFLVSGYLAYLEAGHRYWSWRPRDLSWQIVFVNLIGCIAFMTAAILAYDPNGSEPAWVMPVSIVHLLIGAACFFVGALLSMQESACEGG</sequence>
<feature type="transmembrane region" description="Helical" evidence="1">
    <location>
        <begin position="221"/>
        <end position="241"/>
    </location>
</feature>
<evidence type="ECO:0000313" key="2">
    <source>
        <dbReference type="EMBL" id="MBW6396404.1"/>
    </source>
</evidence>
<comment type="caution">
    <text evidence="2">The sequence shown here is derived from an EMBL/GenBank/DDBJ whole genome shotgun (WGS) entry which is preliminary data.</text>
</comment>
<reference evidence="2 3" key="1">
    <citation type="submission" date="2021-07" db="EMBL/GenBank/DDBJ databases">
        <authorList>
            <person name="So Y."/>
        </authorList>
    </citation>
    <scope>NUCLEOTIDE SEQUENCE [LARGE SCALE GENOMIC DNA]</scope>
    <source>
        <strain evidence="2 3">HJA6</strain>
    </source>
</reference>
<feature type="transmembrane region" description="Helical" evidence="1">
    <location>
        <begin position="151"/>
        <end position="175"/>
    </location>
</feature>
<gene>
    <name evidence="2" type="ORF">KPL78_01030</name>
</gene>
<feature type="transmembrane region" description="Helical" evidence="1">
    <location>
        <begin position="187"/>
        <end position="209"/>
    </location>
</feature>
<dbReference type="Proteomes" id="UP001196565">
    <property type="component" value="Unassembled WGS sequence"/>
</dbReference>
<keyword evidence="3" id="KW-1185">Reference proteome</keyword>
<keyword evidence="1" id="KW-1133">Transmembrane helix</keyword>
<feature type="transmembrane region" description="Helical" evidence="1">
    <location>
        <begin position="253"/>
        <end position="275"/>
    </location>
</feature>
<organism evidence="2 3">
    <name type="scientific">Roseomonas alba</name>
    <dbReference type="NCBI Taxonomy" id="2846776"/>
    <lineage>
        <taxon>Bacteria</taxon>
        <taxon>Pseudomonadati</taxon>
        <taxon>Pseudomonadota</taxon>
        <taxon>Alphaproteobacteria</taxon>
        <taxon>Acetobacterales</taxon>
        <taxon>Roseomonadaceae</taxon>
        <taxon>Roseomonas</taxon>
    </lineage>
</organism>
<keyword evidence="1" id="KW-0472">Membrane</keyword>
<accession>A0ABS7A283</accession>
<feature type="transmembrane region" description="Helical" evidence="1">
    <location>
        <begin position="97"/>
        <end position="118"/>
    </location>
</feature>
<name>A0ABS7A283_9PROT</name>
<proteinExistence type="predicted"/>
<feature type="transmembrane region" description="Helical" evidence="1">
    <location>
        <begin position="69"/>
        <end position="91"/>
    </location>
</feature>
<evidence type="ECO:0000313" key="3">
    <source>
        <dbReference type="Proteomes" id="UP001196565"/>
    </source>
</evidence>